<sequence>MARAEQVAQQVRIDQRILEDVTIHLGIVTWIHHYCTVLSHDNEYQTLDPTSTMNHSLPERDAYYRTTTQHLNNEMMHPVVMSPEEGEYHRMLVTSAGDMETRFQPITVFASQGQLNVDQTSPKSLDLEKHFHSESDEGLNPVQPCPTSKSIKARTLNFPKATFV</sequence>
<keyword evidence="2" id="KW-1185">Reference proteome</keyword>
<evidence type="ECO:0000313" key="2">
    <source>
        <dbReference type="Proteomes" id="UP000281553"/>
    </source>
</evidence>
<reference evidence="1 2" key="1">
    <citation type="submission" date="2018-11" db="EMBL/GenBank/DDBJ databases">
        <authorList>
            <consortium name="Pathogen Informatics"/>
        </authorList>
    </citation>
    <scope>NUCLEOTIDE SEQUENCE [LARGE SCALE GENOMIC DNA]</scope>
</reference>
<protein>
    <submittedName>
        <fullName evidence="1">Uncharacterized protein</fullName>
    </submittedName>
</protein>
<proteinExistence type="predicted"/>
<dbReference type="AlphaFoldDB" id="A0A3P7MTD2"/>
<name>A0A3P7MTD2_DIBLA</name>
<organism evidence="1 2">
    <name type="scientific">Dibothriocephalus latus</name>
    <name type="common">Fish tapeworm</name>
    <name type="synonym">Diphyllobothrium latum</name>
    <dbReference type="NCBI Taxonomy" id="60516"/>
    <lineage>
        <taxon>Eukaryota</taxon>
        <taxon>Metazoa</taxon>
        <taxon>Spiralia</taxon>
        <taxon>Lophotrochozoa</taxon>
        <taxon>Platyhelminthes</taxon>
        <taxon>Cestoda</taxon>
        <taxon>Eucestoda</taxon>
        <taxon>Diphyllobothriidea</taxon>
        <taxon>Diphyllobothriidae</taxon>
        <taxon>Dibothriocephalus</taxon>
    </lineage>
</organism>
<dbReference type="Proteomes" id="UP000281553">
    <property type="component" value="Unassembled WGS sequence"/>
</dbReference>
<evidence type="ECO:0000313" key="1">
    <source>
        <dbReference type="EMBL" id="VDN32975.1"/>
    </source>
</evidence>
<dbReference type="EMBL" id="UYRU01083009">
    <property type="protein sequence ID" value="VDN32975.1"/>
    <property type="molecule type" value="Genomic_DNA"/>
</dbReference>
<gene>
    <name evidence="1" type="ORF">DILT_LOCUS16121</name>
</gene>
<accession>A0A3P7MTD2</accession>